<evidence type="ECO:0000313" key="4">
    <source>
        <dbReference type="EMBL" id="KIJ57579.1"/>
    </source>
</evidence>
<feature type="region of interest" description="Disordered" evidence="2">
    <location>
        <begin position="1"/>
        <end position="23"/>
    </location>
</feature>
<dbReference type="HOGENOM" id="CLU_041692_1_0_1"/>
<dbReference type="InterPro" id="IPR000571">
    <property type="entry name" value="Znf_CCCH"/>
</dbReference>
<dbReference type="GO" id="GO:0008270">
    <property type="term" value="F:zinc ion binding"/>
    <property type="evidence" value="ECO:0007669"/>
    <property type="project" value="UniProtKB-KW"/>
</dbReference>
<dbReference type="AlphaFoldDB" id="A0A0C2PGE1"/>
<keyword evidence="1" id="KW-0479">Metal-binding</keyword>
<dbReference type="Proteomes" id="UP000053820">
    <property type="component" value="Unassembled WGS sequence"/>
</dbReference>
<feature type="compositionally biased region" description="Acidic residues" evidence="2">
    <location>
        <begin position="133"/>
        <end position="142"/>
    </location>
</feature>
<keyword evidence="5" id="KW-1185">Reference proteome</keyword>
<evidence type="ECO:0000259" key="3">
    <source>
        <dbReference type="PROSITE" id="PS50103"/>
    </source>
</evidence>
<dbReference type="OrthoDB" id="2355984at2759"/>
<evidence type="ECO:0000256" key="2">
    <source>
        <dbReference type="SAM" id="MobiDB-lite"/>
    </source>
</evidence>
<sequence length="412" mass="45895">MTENASSSSQTFSSGENPVPSVNESCVRNSLAAVESYRKGKISKVDSVLQIRAAFAPTAVGNGELDKSAFLAYLDILDEIDADNRRAQSRGATLDVRRSSSRDTGQGGEHDELDEPLRRAERGNKGKGRRIESDEEDEEEGDLPIVKRKRPSVNEALFPWGPASIVLRNALAPDLREIFTLLEDWANDPTYVVRKILLSPGCPDFPPDQWANIVKGLAVDLDKVLGAHYSTEVETKQSQDVGDLFQIAIKVPKQSKAVKTHGDWIIAFGKTVQATTFALPQRATEYTAWLSYMSQLFASIRSPFHDRIIEFDKAVRLRVANQKHIRLNDFAQFDDLRTIYLSSYGMGPNSPERSSGKGRRVEKGSSNAGQREPCHKWNRGTCDKSAAECKYDHCCDRRNCRGSHRRSECSTA</sequence>
<name>A0A0C2PGE1_9AGAM</name>
<keyword evidence="1" id="KW-0863">Zinc-finger</keyword>
<accession>A0A0C2PGE1</accession>
<feature type="domain" description="C3H1-type" evidence="3">
    <location>
        <begin position="368"/>
        <end position="396"/>
    </location>
</feature>
<proteinExistence type="predicted"/>
<dbReference type="PROSITE" id="PS50103">
    <property type="entry name" value="ZF_C3H1"/>
    <property type="match status" value="1"/>
</dbReference>
<evidence type="ECO:0000256" key="1">
    <source>
        <dbReference type="PROSITE-ProRule" id="PRU00723"/>
    </source>
</evidence>
<evidence type="ECO:0000313" key="5">
    <source>
        <dbReference type="Proteomes" id="UP000053820"/>
    </source>
</evidence>
<feature type="compositionally biased region" description="Basic and acidic residues" evidence="2">
    <location>
        <begin position="115"/>
        <end position="132"/>
    </location>
</feature>
<feature type="region of interest" description="Disordered" evidence="2">
    <location>
        <begin position="88"/>
        <end position="144"/>
    </location>
</feature>
<dbReference type="EMBL" id="KN840254">
    <property type="protein sequence ID" value="KIJ57579.1"/>
    <property type="molecule type" value="Genomic_DNA"/>
</dbReference>
<feature type="zinc finger region" description="C3H1-type" evidence="1">
    <location>
        <begin position="368"/>
        <end position="396"/>
    </location>
</feature>
<organism evidence="4 5">
    <name type="scientific">Hydnomerulius pinastri MD-312</name>
    <dbReference type="NCBI Taxonomy" id="994086"/>
    <lineage>
        <taxon>Eukaryota</taxon>
        <taxon>Fungi</taxon>
        <taxon>Dikarya</taxon>
        <taxon>Basidiomycota</taxon>
        <taxon>Agaricomycotina</taxon>
        <taxon>Agaricomycetes</taxon>
        <taxon>Agaricomycetidae</taxon>
        <taxon>Boletales</taxon>
        <taxon>Boletales incertae sedis</taxon>
        <taxon>Leucogyrophana</taxon>
    </lineage>
</organism>
<gene>
    <name evidence="4" type="ORF">HYDPIDRAFT_120537</name>
</gene>
<keyword evidence="1" id="KW-0862">Zinc</keyword>
<reference evidence="4 5" key="1">
    <citation type="submission" date="2014-04" db="EMBL/GenBank/DDBJ databases">
        <title>Evolutionary Origins and Diversification of the Mycorrhizal Mutualists.</title>
        <authorList>
            <consortium name="DOE Joint Genome Institute"/>
            <consortium name="Mycorrhizal Genomics Consortium"/>
            <person name="Kohler A."/>
            <person name="Kuo A."/>
            <person name="Nagy L.G."/>
            <person name="Floudas D."/>
            <person name="Copeland A."/>
            <person name="Barry K.W."/>
            <person name="Cichocki N."/>
            <person name="Veneault-Fourrey C."/>
            <person name="LaButti K."/>
            <person name="Lindquist E.A."/>
            <person name="Lipzen A."/>
            <person name="Lundell T."/>
            <person name="Morin E."/>
            <person name="Murat C."/>
            <person name="Riley R."/>
            <person name="Ohm R."/>
            <person name="Sun H."/>
            <person name="Tunlid A."/>
            <person name="Henrissat B."/>
            <person name="Grigoriev I.V."/>
            <person name="Hibbett D.S."/>
            <person name="Martin F."/>
        </authorList>
    </citation>
    <scope>NUCLEOTIDE SEQUENCE [LARGE SCALE GENOMIC DNA]</scope>
    <source>
        <strain evidence="4 5">MD-312</strain>
    </source>
</reference>
<feature type="region of interest" description="Disordered" evidence="2">
    <location>
        <begin position="347"/>
        <end position="380"/>
    </location>
</feature>
<protein>
    <recommendedName>
        <fullName evidence="3">C3H1-type domain-containing protein</fullName>
    </recommendedName>
</protein>